<evidence type="ECO:0000256" key="1">
    <source>
        <dbReference type="SAM" id="MobiDB-lite"/>
    </source>
</evidence>
<dbReference type="OrthoDB" id="8960263at2759"/>
<feature type="region of interest" description="Disordered" evidence="1">
    <location>
        <begin position="1"/>
        <end position="61"/>
    </location>
</feature>
<dbReference type="AlphaFoldDB" id="A0A553QS21"/>
<feature type="compositionally biased region" description="Basic and acidic residues" evidence="1">
    <location>
        <begin position="279"/>
        <end position="299"/>
    </location>
</feature>
<keyword evidence="3" id="KW-1185">Reference proteome</keyword>
<evidence type="ECO:0000313" key="3">
    <source>
        <dbReference type="Proteomes" id="UP000316079"/>
    </source>
</evidence>
<gene>
    <name evidence="2" type="ORF">DNTS_024848</name>
</gene>
<feature type="compositionally biased region" description="Acidic residues" evidence="1">
    <location>
        <begin position="267"/>
        <end position="278"/>
    </location>
</feature>
<accession>A0A553QS21</accession>
<proteinExistence type="predicted"/>
<comment type="caution">
    <text evidence="2">The sequence shown here is derived from an EMBL/GenBank/DDBJ whole genome shotgun (WGS) entry which is preliminary data.</text>
</comment>
<dbReference type="EMBL" id="SRMA01025597">
    <property type="protein sequence ID" value="TRY92773.1"/>
    <property type="molecule type" value="Genomic_DNA"/>
</dbReference>
<feature type="compositionally biased region" description="Basic and acidic residues" evidence="1">
    <location>
        <begin position="128"/>
        <end position="151"/>
    </location>
</feature>
<protein>
    <submittedName>
        <fullName evidence="2">Uncharacterized protein</fullName>
    </submittedName>
</protein>
<feature type="compositionally biased region" description="Acidic residues" evidence="1">
    <location>
        <begin position="116"/>
        <end position="127"/>
    </location>
</feature>
<name>A0A553QS21_9TELE</name>
<dbReference type="Proteomes" id="UP000316079">
    <property type="component" value="Unassembled WGS sequence"/>
</dbReference>
<sequence length="433" mass="50018">MDPSTGMVQQPLSEMNRRVSGFYNPGVSEERRGTQNSRVTLVDPRTGQKLPIQGEMQRSTAPVEEFRQGTEYQPFIWQQLKLNEMYKQDPEVSKSSLIELNTGRLRENQHSKWEVVSEEMDSQESPEAEQKHGSAPLEERRQGTEPSRRFLMDPSTGMVQEPLSEMNRRVSGFYNTPALEKRQGTEPSRRILMDPSTGMVQQPLSEMNRRVSGLEEFRQGTEYQPFILQQLKLNEMYRQDPEVSKSSLIELNTGRLRENQHSKWEVVSEEIDSQESPEAEQKHGSAPVEERRQGTEPSRRFLMDLRSGMVQEPLSEMNRRVSSFYNTPALEKRQGTEPSRRILMDPSTGMVQQPLIYNPGVSEERRGTQNSRITLVDPRTGQKLPIQGEMQRSTAPVNEFRQGTEHQPHILQELRYQALIKPVFESHRQRTHA</sequence>
<organism evidence="2 3">
    <name type="scientific">Danionella cerebrum</name>
    <dbReference type="NCBI Taxonomy" id="2873325"/>
    <lineage>
        <taxon>Eukaryota</taxon>
        <taxon>Metazoa</taxon>
        <taxon>Chordata</taxon>
        <taxon>Craniata</taxon>
        <taxon>Vertebrata</taxon>
        <taxon>Euteleostomi</taxon>
        <taxon>Actinopterygii</taxon>
        <taxon>Neopterygii</taxon>
        <taxon>Teleostei</taxon>
        <taxon>Ostariophysi</taxon>
        <taxon>Cypriniformes</taxon>
        <taxon>Danionidae</taxon>
        <taxon>Danioninae</taxon>
        <taxon>Danionella</taxon>
    </lineage>
</organism>
<evidence type="ECO:0000313" key="2">
    <source>
        <dbReference type="EMBL" id="TRY92773.1"/>
    </source>
</evidence>
<feature type="region of interest" description="Disordered" evidence="1">
    <location>
        <begin position="267"/>
        <end position="299"/>
    </location>
</feature>
<feature type="region of interest" description="Disordered" evidence="1">
    <location>
        <begin position="115"/>
        <end position="155"/>
    </location>
</feature>
<reference evidence="2 3" key="1">
    <citation type="journal article" date="2019" name="Sci. Data">
        <title>Hybrid genome assembly and annotation of Danionella translucida.</title>
        <authorList>
            <person name="Kadobianskyi M."/>
            <person name="Schulze L."/>
            <person name="Schuelke M."/>
            <person name="Judkewitz B."/>
        </authorList>
    </citation>
    <scope>NUCLEOTIDE SEQUENCE [LARGE SCALE GENOMIC DNA]</scope>
    <source>
        <strain evidence="2 3">Bolton</strain>
    </source>
</reference>
<feature type="compositionally biased region" description="Polar residues" evidence="1">
    <location>
        <begin position="1"/>
        <end position="13"/>
    </location>
</feature>